<dbReference type="AlphaFoldDB" id="A0A4Y2CGU5"/>
<feature type="region of interest" description="Disordered" evidence="1">
    <location>
        <begin position="1"/>
        <end position="30"/>
    </location>
</feature>
<comment type="caution">
    <text evidence="2">The sequence shown here is derived from an EMBL/GenBank/DDBJ whole genome shotgun (WGS) entry which is preliminary data.</text>
</comment>
<gene>
    <name evidence="2" type="ORF">AVEN_70594_1</name>
</gene>
<dbReference type="Proteomes" id="UP000499080">
    <property type="component" value="Unassembled WGS sequence"/>
</dbReference>
<organism evidence="2 3">
    <name type="scientific">Araneus ventricosus</name>
    <name type="common">Orbweaver spider</name>
    <name type="synonym">Epeira ventricosa</name>
    <dbReference type="NCBI Taxonomy" id="182803"/>
    <lineage>
        <taxon>Eukaryota</taxon>
        <taxon>Metazoa</taxon>
        <taxon>Ecdysozoa</taxon>
        <taxon>Arthropoda</taxon>
        <taxon>Chelicerata</taxon>
        <taxon>Arachnida</taxon>
        <taxon>Araneae</taxon>
        <taxon>Araneomorphae</taxon>
        <taxon>Entelegynae</taxon>
        <taxon>Araneoidea</taxon>
        <taxon>Araneidae</taxon>
        <taxon>Araneus</taxon>
    </lineage>
</organism>
<evidence type="ECO:0000256" key="1">
    <source>
        <dbReference type="SAM" id="MobiDB-lite"/>
    </source>
</evidence>
<name>A0A4Y2CGU5_ARAVE</name>
<proteinExistence type="predicted"/>
<evidence type="ECO:0000313" key="3">
    <source>
        <dbReference type="Proteomes" id="UP000499080"/>
    </source>
</evidence>
<dbReference type="EMBL" id="BGPR01000188">
    <property type="protein sequence ID" value="GBM03174.1"/>
    <property type="molecule type" value="Genomic_DNA"/>
</dbReference>
<accession>A0A4Y2CGU5</accession>
<sequence>MTRTTPELTSPSKPPNHTNRRKFGHNVGSNVHRPTYMTDLKWNRISNLEPSYPKAEILPLSSIFCLSRGKTGRMATLSFGDVS</sequence>
<evidence type="ECO:0000313" key="2">
    <source>
        <dbReference type="EMBL" id="GBM03174.1"/>
    </source>
</evidence>
<feature type="compositionally biased region" description="Polar residues" evidence="1">
    <location>
        <begin position="1"/>
        <end position="17"/>
    </location>
</feature>
<reference evidence="2 3" key="1">
    <citation type="journal article" date="2019" name="Sci. Rep.">
        <title>Orb-weaving spider Araneus ventricosus genome elucidates the spidroin gene catalogue.</title>
        <authorList>
            <person name="Kono N."/>
            <person name="Nakamura H."/>
            <person name="Ohtoshi R."/>
            <person name="Moran D.A.P."/>
            <person name="Shinohara A."/>
            <person name="Yoshida Y."/>
            <person name="Fujiwara M."/>
            <person name="Mori M."/>
            <person name="Tomita M."/>
            <person name="Arakawa K."/>
        </authorList>
    </citation>
    <scope>NUCLEOTIDE SEQUENCE [LARGE SCALE GENOMIC DNA]</scope>
</reference>
<keyword evidence="3" id="KW-1185">Reference proteome</keyword>
<protein>
    <submittedName>
        <fullName evidence="2">Uncharacterized protein</fullName>
    </submittedName>
</protein>